<feature type="domain" description="Tr-type G" evidence="11">
    <location>
        <begin position="29"/>
        <end position="225"/>
    </location>
</feature>
<dbReference type="Pfam" id="PF03143">
    <property type="entry name" value="GTP_EFTU_D3"/>
    <property type="match status" value="1"/>
</dbReference>
<keyword evidence="13" id="KW-1185">Reference proteome</keyword>
<comment type="subcellular location">
    <subcellularLocation>
        <location evidence="1">Plastid</location>
        <location evidence="1">Apicoplast</location>
    </subcellularLocation>
</comment>
<dbReference type="NCBIfam" id="NF000766">
    <property type="entry name" value="PRK00049.1"/>
    <property type="match status" value="1"/>
</dbReference>
<dbReference type="CDD" id="cd01884">
    <property type="entry name" value="EF_Tu"/>
    <property type="match status" value="1"/>
</dbReference>
<dbReference type="AlphaFoldDB" id="A0A8S1P3M5"/>
<evidence type="ECO:0000256" key="6">
    <source>
        <dbReference type="ARBA" id="ARBA00022887"/>
    </source>
</evidence>
<feature type="region of interest" description="Disordered" evidence="10">
    <location>
        <begin position="424"/>
        <end position="479"/>
    </location>
</feature>
<dbReference type="CDD" id="cd03697">
    <property type="entry name" value="EFTU_II"/>
    <property type="match status" value="1"/>
</dbReference>
<keyword evidence="4" id="KW-0547">Nucleotide-binding</keyword>
<dbReference type="EMBL" id="CAJJDM010000107">
    <property type="protein sequence ID" value="CAD8097616.1"/>
    <property type="molecule type" value="Genomic_DNA"/>
</dbReference>
<dbReference type="InterPro" id="IPR004161">
    <property type="entry name" value="EFTu-like_2"/>
</dbReference>
<dbReference type="NCBIfam" id="NF009373">
    <property type="entry name" value="PRK12736.1"/>
    <property type="match status" value="1"/>
</dbReference>
<keyword evidence="5" id="KW-0251">Elongation factor</keyword>
<sequence length="479" mass="51996">MLHTLRSIQAPFTLNNTARALFAKFVRDKPHLNVGTIGHIDHGKTTLTSAITKVLAKQQLAEFQEYGKIDKAPEEKARGITINSATVEYQTKTRHYGHVDCPGHIDYVKNMITGAAKMDAAILVVAATDGCMAQTREHVLLCRQVGVETIIVFVNKIDLAKDPEIHELVEMEIRELLSKYEYDGDNAKIVKGSALLASNDQEPEIGEKSILQLLDTMDKEIKIPQRPIDKPFLMSIEGTYHIAGRGTVVTGTIDQGKASIKDNIEIVGYGKPKQTAIVGVETFKKQLDFGEAGDNVGILIRGLTRDDVRRGQVLCKPGSLTTHNCIESNLYILKEEEGGRKKPFPNGYRPQMFVRTADVAVTLQLPENIKVGMPGDNFTCKLNLSYNLPLYQGQRFALREGGKTVAAGVISKILPDEVAPTSKKQILDKQEAAEKKQKEADDSKAAAAAKTAAAAAKPAGGAKPAAGGAKPAAKAPPKK</sequence>
<dbReference type="Pfam" id="PF03144">
    <property type="entry name" value="GTP_EFTU_D2"/>
    <property type="match status" value="1"/>
</dbReference>
<dbReference type="InterPro" id="IPR031157">
    <property type="entry name" value="G_TR_CS"/>
</dbReference>
<reference evidence="12" key="1">
    <citation type="submission" date="2021-01" db="EMBL/GenBank/DDBJ databases">
        <authorList>
            <consortium name="Genoscope - CEA"/>
            <person name="William W."/>
        </authorList>
    </citation>
    <scope>NUCLEOTIDE SEQUENCE</scope>
</reference>
<evidence type="ECO:0000256" key="1">
    <source>
        <dbReference type="ARBA" id="ARBA00004467"/>
    </source>
</evidence>
<organism evidence="12 13">
    <name type="scientific">Paramecium primaurelia</name>
    <dbReference type="NCBI Taxonomy" id="5886"/>
    <lineage>
        <taxon>Eukaryota</taxon>
        <taxon>Sar</taxon>
        <taxon>Alveolata</taxon>
        <taxon>Ciliophora</taxon>
        <taxon>Intramacronucleata</taxon>
        <taxon>Oligohymenophorea</taxon>
        <taxon>Peniculida</taxon>
        <taxon>Parameciidae</taxon>
        <taxon>Paramecium</taxon>
    </lineage>
</organism>
<dbReference type="GO" id="GO:0070125">
    <property type="term" value="P:mitochondrial translational elongation"/>
    <property type="evidence" value="ECO:0007669"/>
    <property type="project" value="TreeGrafter"/>
</dbReference>
<dbReference type="InterPro" id="IPR000795">
    <property type="entry name" value="T_Tr_GTP-bd_dom"/>
</dbReference>
<dbReference type="FunFam" id="3.40.50.300:FF:000003">
    <property type="entry name" value="Elongation factor Tu"/>
    <property type="match status" value="1"/>
</dbReference>
<dbReference type="CDD" id="cd03707">
    <property type="entry name" value="EFTU_III"/>
    <property type="match status" value="1"/>
</dbReference>
<dbReference type="InterPro" id="IPR004160">
    <property type="entry name" value="Transl_elong_EFTu/EF1A_C"/>
</dbReference>
<dbReference type="PROSITE" id="PS51722">
    <property type="entry name" value="G_TR_2"/>
    <property type="match status" value="1"/>
</dbReference>
<accession>A0A8S1P3M5</accession>
<name>A0A8S1P3M5_PARPR</name>
<evidence type="ECO:0000256" key="7">
    <source>
        <dbReference type="ARBA" id="ARBA00022917"/>
    </source>
</evidence>
<dbReference type="Pfam" id="PF00009">
    <property type="entry name" value="GTP_EFTU"/>
    <property type="match status" value="1"/>
</dbReference>
<dbReference type="PANTHER" id="PTHR43721">
    <property type="entry name" value="ELONGATION FACTOR TU-RELATED"/>
    <property type="match status" value="1"/>
</dbReference>
<keyword evidence="3" id="KW-0934">Plastid</keyword>
<gene>
    <name evidence="12" type="ORF">PPRIM_AZ9-3.1.T1040131</name>
</gene>
<dbReference type="OMA" id="NYIQMMY"/>
<dbReference type="GO" id="GO:0003746">
    <property type="term" value="F:translation elongation factor activity"/>
    <property type="evidence" value="ECO:0007669"/>
    <property type="project" value="UniProtKB-KW"/>
</dbReference>
<evidence type="ECO:0000256" key="4">
    <source>
        <dbReference type="ARBA" id="ARBA00022741"/>
    </source>
</evidence>
<feature type="compositionally biased region" description="Low complexity" evidence="10">
    <location>
        <begin position="445"/>
        <end position="479"/>
    </location>
</feature>
<dbReference type="Proteomes" id="UP000688137">
    <property type="component" value="Unassembled WGS sequence"/>
</dbReference>
<evidence type="ECO:0000256" key="3">
    <source>
        <dbReference type="ARBA" id="ARBA00022640"/>
    </source>
</evidence>
<proteinExistence type="inferred from homology"/>
<dbReference type="InterPro" id="IPR004541">
    <property type="entry name" value="Transl_elong_EFTu/EF1A_bac/org"/>
</dbReference>
<dbReference type="NCBIfam" id="NF009372">
    <property type="entry name" value="PRK12735.1"/>
    <property type="match status" value="1"/>
</dbReference>
<dbReference type="InterPro" id="IPR041709">
    <property type="entry name" value="EF-Tu_GTP-bd"/>
</dbReference>
<feature type="compositionally biased region" description="Basic and acidic residues" evidence="10">
    <location>
        <begin position="425"/>
        <end position="444"/>
    </location>
</feature>
<comment type="caution">
    <text evidence="12">The sequence shown here is derived from an EMBL/GenBank/DDBJ whole genome shotgun (WGS) entry which is preliminary data.</text>
</comment>
<dbReference type="GO" id="GO:0005739">
    <property type="term" value="C:mitochondrion"/>
    <property type="evidence" value="ECO:0007669"/>
    <property type="project" value="TreeGrafter"/>
</dbReference>
<dbReference type="InterPro" id="IPR033720">
    <property type="entry name" value="EFTU_2"/>
</dbReference>
<dbReference type="NCBIfam" id="TIGR00231">
    <property type="entry name" value="small_GTP"/>
    <property type="match status" value="1"/>
</dbReference>
<comment type="similarity">
    <text evidence="2">Belongs to the TRAFAC class translation factor GTPase superfamily. Classic translation factor GTPase family. EF-Tu/EF-1A subfamily.</text>
</comment>
<evidence type="ECO:0000259" key="11">
    <source>
        <dbReference type="PROSITE" id="PS51722"/>
    </source>
</evidence>
<protein>
    <recommendedName>
        <fullName evidence="9">Elongation factor Tu, apicoplast</fullName>
    </recommendedName>
</protein>
<dbReference type="InterPro" id="IPR050055">
    <property type="entry name" value="EF-Tu_GTPase"/>
</dbReference>
<dbReference type="InterPro" id="IPR005225">
    <property type="entry name" value="Small_GTP-bd"/>
</dbReference>
<evidence type="ECO:0000313" key="12">
    <source>
        <dbReference type="EMBL" id="CAD8097616.1"/>
    </source>
</evidence>
<evidence type="ECO:0000313" key="13">
    <source>
        <dbReference type="Proteomes" id="UP000688137"/>
    </source>
</evidence>
<evidence type="ECO:0000256" key="8">
    <source>
        <dbReference type="ARBA" id="ARBA00023134"/>
    </source>
</evidence>
<dbReference type="PROSITE" id="PS00301">
    <property type="entry name" value="G_TR_1"/>
    <property type="match status" value="1"/>
</dbReference>
<evidence type="ECO:0000256" key="10">
    <source>
        <dbReference type="SAM" id="MobiDB-lite"/>
    </source>
</evidence>
<evidence type="ECO:0000256" key="5">
    <source>
        <dbReference type="ARBA" id="ARBA00022768"/>
    </source>
</evidence>
<keyword evidence="6" id="KW-0933">Apicoplast</keyword>
<dbReference type="FunFam" id="2.40.30.10:FF:000001">
    <property type="entry name" value="Elongation factor Tu"/>
    <property type="match status" value="1"/>
</dbReference>
<keyword evidence="7" id="KW-0648">Protein biosynthesis</keyword>
<keyword evidence="8" id="KW-0342">GTP-binding</keyword>
<dbReference type="NCBIfam" id="TIGR00485">
    <property type="entry name" value="EF-Tu"/>
    <property type="match status" value="1"/>
</dbReference>
<dbReference type="GO" id="GO:0003924">
    <property type="term" value="F:GTPase activity"/>
    <property type="evidence" value="ECO:0007669"/>
    <property type="project" value="InterPro"/>
</dbReference>
<evidence type="ECO:0000256" key="2">
    <source>
        <dbReference type="ARBA" id="ARBA00007249"/>
    </source>
</evidence>
<dbReference type="GO" id="GO:0005525">
    <property type="term" value="F:GTP binding"/>
    <property type="evidence" value="ECO:0007669"/>
    <property type="project" value="UniProtKB-KW"/>
</dbReference>
<dbReference type="PANTHER" id="PTHR43721:SF22">
    <property type="entry name" value="ELONGATION FACTOR TU, MITOCHONDRIAL"/>
    <property type="match status" value="1"/>
</dbReference>
<evidence type="ECO:0000256" key="9">
    <source>
        <dbReference type="ARBA" id="ARBA00071511"/>
    </source>
</evidence>